<dbReference type="PANTHER" id="PTHR43788">
    <property type="entry name" value="DNA2/NAM7 HELICASE FAMILY MEMBER"/>
    <property type="match status" value="1"/>
</dbReference>
<keyword evidence="5" id="KW-0347">Helicase</keyword>
<reference evidence="5 6" key="1">
    <citation type="journal article" date="2017" name="ISME J.">
        <title>Potential for microbial H2 and metal transformations associated with novel bacteria and archaea in deep terrestrial subsurface sediments.</title>
        <authorList>
            <person name="Hernsdorf A.W."/>
            <person name="Amano Y."/>
            <person name="Miyakawa K."/>
            <person name="Ise K."/>
            <person name="Suzuki Y."/>
            <person name="Anantharaman K."/>
            <person name="Probst A."/>
            <person name="Burstein D."/>
            <person name="Thomas B.C."/>
            <person name="Banfield J.F."/>
        </authorList>
    </citation>
    <scope>NUCLEOTIDE SEQUENCE [LARGE SCALE GENOMIC DNA]</scope>
    <source>
        <strain evidence="5">HGW-Wallbacteria-1</strain>
    </source>
</reference>
<dbReference type="Gene3D" id="1.10.150.20">
    <property type="entry name" value="5' to 3' exonuclease, C-terminal subdomain"/>
    <property type="match status" value="1"/>
</dbReference>
<evidence type="ECO:0000256" key="2">
    <source>
        <dbReference type="ARBA" id="ARBA00022840"/>
    </source>
</evidence>
<dbReference type="GO" id="GO:0009338">
    <property type="term" value="C:exodeoxyribonuclease V complex"/>
    <property type="evidence" value="ECO:0007669"/>
    <property type="project" value="TreeGrafter"/>
</dbReference>
<dbReference type="CDD" id="cd17933">
    <property type="entry name" value="DEXSc_RecD-like"/>
    <property type="match status" value="1"/>
</dbReference>
<dbReference type="PANTHER" id="PTHR43788:SF6">
    <property type="entry name" value="DNA HELICASE B"/>
    <property type="match status" value="1"/>
</dbReference>
<dbReference type="InterPro" id="IPR027417">
    <property type="entry name" value="P-loop_NTPase"/>
</dbReference>
<dbReference type="GO" id="GO:0006281">
    <property type="term" value="P:DNA repair"/>
    <property type="evidence" value="ECO:0007669"/>
    <property type="project" value="InterPro"/>
</dbReference>
<evidence type="ECO:0000313" key="5">
    <source>
        <dbReference type="EMBL" id="PKK91496.1"/>
    </source>
</evidence>
<organism evidence="5 6">
    <name type="scientific">Candidatus Wallbacteria bacterium HGW-Wallbacteria-1</name>
    <dbReference type="NCBI Taxonomy" id="2013854"/>
    <lineage>
        <taxon>Bacteria</taxon>
        <taxon>Candidatus Walliibacteriota</taxon>
    </lineage>
</organism>
<dbReference type="InterPro" id="IPR027785">
    <property type="entry name" value="UvrD-like_helicase_C"/>
</dbReference>
<dbReference type="InterPro" id="IPR003593">
    <property type="entry name" value="AAA+_ATPase"/>
</dbReference>
<dbReference type="EMBL" id="PGXC01000003">
    <property type="protein sequence ID" value="PKK91496.1"/>
    <property type="molecule type" value="Genomic_DNA"/>
</dbReference>
<dbReference type="Gene3D" id="1.10.10.2220">
    <property type="match status" value="1"/>
</dbReference>
<protein>
    <submittedName>
        <fullName evidence="5">ATP-dependent RecD-like DNA helicase</fullName>
    </submittedName>
</protein>
<evidence type="ECO:0000259" key="3">
    <source>
        <dbReference type="SMART" id="SM00278"/>
    </source>
</evidence>
<dbReference type="InterPro" id="IPR029493">
    <property type="entry name" value="RecD2-like_HHH"/>
</dbReference>
<dbReference type="InterPro" id="IPR050534">
    <property type="entry name" value="Coronavir_polyprotein_1ab"/>
</dbReference>
<dbReference type="InterPro" id="IPR041451">
    <property type="entry name" value="RecD2_SH13"/>
</dbReference>
<proteinExistence type="inferred from homology"/>
<accession>A0A2N1PT44</accession>
<dbReference type="SMART" id="SM00278">
    <property type="entry name" value="HhH1"/>
    <property type="match status" value="3"/>
</dbReference>
<name>A0A2N1PT44_9BACT</name>
<feature type="domain" description="AAA+ ATPase" evidence="4">
    <location>
        <begin position="365"/>
        <end position="508"/>
    </location>
</feature>
<feature type="domain" description="Helix-hairpin-helix DNA-binding motif class 1" evidence="3">
    <location>
        <begin position="145"/>
        <end position="164"/>
    </location>
</feature>
<dbReference type="GO" id="GO:0005524">
    <property type="term" value="F:ATP binding"/>
    <property type="evidence" value="ECO:0007669"/>
    <property type="project" value="UniProtKB-KW"/>
</dbReference>
<dbReference type="GO" id="GO:0006310">
    <property type="term" value="P:DNA recombination"/>
    <property type="evidence" value="ECO:0007669"/>
    <property type="project" value="InterPro"/>
</dbReference>
<dbReference type="SUPFAM" id="SSF47781">
    <property type="entry name" value="RuvA domain 2-like"/>
    <property type="match status" value="1"/>
</dbReference>
<evidence type="ECO:0000256" key="1">
    <source>
        <dbReference type="ARBA" id="ARBA00022741"/>
    </source>
</evidence>
<dbReference type="NCBIfam" id="TIGR01448">
    <property type="entry name" value="recD_rel"/>
    <property type="match status" value="1"/>
</dbReference>
<dbReference type="SUPFAM" id="SSF52540">
    <property type="entry name" value="P-loop containing nucleoside triphosphate hydrolases"/>
    <property type="match status" value="2"/>
</dbReference>
<dbReference type="InterPro" id="IPR006345">
    <property type="entry name" value="RecD2"/>
</dbReference>
<dbReference type="SMART" id="SM00382">
    <property type="entry name" value="AAA"/>
    <property type="match status" value="1"/>
</dbReference>
<dbReference type="Pfam" id="PF13245">
    <property type="entry name" value="AAA_19"/>
    <property type="match status" value="1"/>
</dbReference>
<keyword evidence="1" id="KW-0547">Nucleotide-binding</keyword>
<feature type="domain" description="Helix-hairpin-helix DNA-binding motif class 1" evidence="3">
    <location>
        <begin position="209"/>
        <end position="228"/>
    </location>
</feature>
<dbReference type="Pfam" id="PF23139">
    <property type="entry name" value="OB_YrrC"/>
    <property type="match status" value="1"/>
</dbReference>
<dbReference type="Pfam" id="PF14490">
    <property type="entry name" value="HHH_RecD2"/>
    <property type="match status" value="1"/>
</dbReference>
<dbReference type="GO" id="GO:0043139">
    <property type="term" value="F:5'-3' DNA helicase activity"/>
    <property type="evidence" value="ECO:0007669"/>
    <property type="project" value="InterPro"/>
</dbReference>
<evidence type="ECO:0000259" key="4">
    <source>
        <dbReference type="SMART" id="SM00382"/>
    </source>
</evidence>
<dbReference type="GO" id="GO:0017116">
    <property type="term" value="F:single-stranded DNA helicase activity"/>
    <property type="evidence" value="ECO:0007669"/>
    <property type="project" value="TreeGrafter"/>
</dbReference>
<keyword evidence="5" id="KW-0378">Hydrolase</keyword>
<dbReference type="CDD" id="cd18809">
    <property type="entry name" value="SF1_C_RecD"/>
    <property type="match status" value="1"/>
</dbReference>
<dbReference type="InterPro" id="IPR010994">
    <property type="entry name" value="RuvA_2-like"/>
</dbReference>
<dbReference type="InterPro" id="IPR003583">
    <property type="entry name" value="Hlx-hairpin-Hlx_DNA-bd_motif"/>
</dbReference>
<dbReference type="Gene3D" id="2.30.30.940">
    <property type="match status" value="1"/>
</dbReference>
<keyword evidence="2" id="KW-0067">ATP-binding</keyword>
<dbReference type="HAMAP" id="MF_01488">
    <property type="entry name" value="RecD2"/>
    <property type="match status" value="1"/>
</dbReference>
<gene>
    <name evidence="5" type="ORF">CVV64_07000</name>
</gene>
<comment type="caution">
    <text evidence="5">The sequence shown here is derived from an EMBL/GenBank/DDBJ whole genome shotgun (WGS) entry which is preliminary data.</text>
</comment>
<sequence>MELFSQSASKTQTALPEKGARILKGVVRRVVFFNPENGFGIIRLDPEASSLNGELPAGQEAVVKGNIGQVSPGEILLLKGEWGFHNRFGKQFRAFEATRSLPDTAEGLQAYLGSGMIDGIGREYARKIVEFFGDNTLQVLEQSPDKLTDVPGIGKVRSEKIIQAWGKHQAIREVMIFLQSYGISTAYAHRIIRSYGNQAIFQVTSNPYRLCEDISGIGFKSADRVAMKMGIPADSIERFEAAVIYLLTQGSENGHCFLPSSEIISQGRRLLDLDESQSPPEKFEKAFFGLQTRGRIVEAGPPEDSWIYLDYLYSAEGELAENLIALTSSRIALQSGDNSGKSPFSGSGIGQLTSEQSLAVAAVLNGRLVVVTGGPGTGKTTTVRGIIRALEDNGITYALASPTGRAAKRLGEATGRKGRTIHRLLEFSPQGKFARDGSNPLSYDAIIIDEASMLDLPLANSLVKALKGGARLVLVGDVNQLPSVGPGDVLRDIIGSGIARVIMLNTIFRQAEESLIIVNAHRINNGLFPVFRGEGEPGRRDFYFIKAEDSESIADVITGLVRDRLPSWGKFDPFDDIQVITPMHKGTAGVKNLNESLKNSLNRGGDGVQKGNLVFDPGDKVMQIRNNYNKEVFNGDTGRVVRADRDTGRVVVDFDSRHVAYDRGDLMDLEHAYAISIHKSQGSEYPVVVIPVHTQHFIMLWRNLIYTAVTRAKKLVVLVGTAKALRIALQKDDNSRRHTNLKMRLAEV</sequence>
<evidence type="ECO:0000313" key="6">
    <source>
        <dbReference type="Proteomes" id="UP000233256"/>
    </source>
</evidence>
<dbReference type="AlphaFoldDB" id="A0A2N1PT44"/>
<dbReference type="GO" id="GO:0003677">
    <property type="term" value="F:DNA binding"/>
    <property type="evidence" value="ECO:0007669"/>
    <property type="project" value="InterPro"/>
</dbReference>
<dbReference type="Pfam" id="PF18335">
    <property type="entry name" value="SH3_13"/>
    <property type="match status" value="1"/>
</dbReference>
<dbReference type="Proteomes" id="UP000233256">
    <property type="component" value="Unassembled WGS sequence"/>
</dbReference>
<dbReference type="Gene3D" id="3.40.50.300">
    <property type="entry name" value="P-loop containing nucleotide triphosphate hydrolases"/>
    <property type="match status" value="2"/>
</dbReference>
<dbReference type="Pfam" id="PF14520">
    <property type="entry name" value="HHH_5"/>
    <property type="match status" value="1"/>
</dbReference>
<dbReference type="InterPro" id="IPR055446">
    <property type="entry name" value="RecD2_N_OB"/>
</dbReference>
<dbReference type="Pfam" id="PF13538">
    <property type="entry name" value="UvrD_C_2"/>
    <property type="match status" value="1"/>
</dbReference>
<feature type="domain" description="Helix-hairpin-helix DNA-binding motif class 1" evidence="3">
    <location>
        <begin position="117"/>
        <end position="131"/>
    </location>
</feature>